<dbReference type="GO" id="GO:0000981">
    <property type="term" value="F:DNA-binding transcription factor activity, RNA polymerase II-specific"/>
    <property type="evidence" value="ECO:0007669"/>
    <property type="project" value="TreeGrafter"/>
</dbReference>
<proteinExistence type="predicted"/>
<evidence type="ECO:0000256" key="4">
    <source>
        <dbReference type="ARBA" id="ARBA00022771"/>
    </source>
</evidence>
<dbReference type="PROSITE" id="PS00028">
    <property type="entry name" value="ZINC_FINGER_C2H2_1"/>
    <property type="match status" value="2"/>
</dbReference>
<evidence type="ECO:0000313" key="10">
    <source>
        <dbReference type="EMBL" id="EJT81462.1"/>
    </source>
</evidence>
<dbReference type="GO" id="GO:0008270">
    <property type="term" value="F:zinc ion binding"/>
    <property type="evidence" value="ECO:0007669"/>
    <property type="project" value="UniProtKB-KW"/>
</dbReference>
<evidence type="ECO:0000256" key="5">
    <source>
        <dbReference type="ARBA" id="ARBA00022833"/>
    </source>
</evidence>
<keyword evidence="3" id="KW-0677">Repeat</keyword>
<evidence type="ECO:0000256" key="8">
    <source>
        <dbReference type="SAM" id="MobiDB-lite"/>
    </source>
</evidence>
<dbReference type="Gene3D" id="3.30.160.60">
    <property type="entry name" value="Classic Zinc Finger"/>
    <property type="match status" value="3"/>
</dbReference>
<feature type="compositionally biased region" description="Polar residues" evidence="8">
    <location>
        <begin position="468"/>
        <end position="483"/>
    </location>
</feature>
<dbReference type="SMART" id="SM00355">
    <property type="entry name" value="ZnF_C2H2"/>
    <property type="match status" value="3"/>
</dbReference>
<feature type="compositionally biased region" description="Pro residues" evidence="8">
    <location>
        <begin position="141"/>
        <end position="151"/>
    </location>
</feature>
<keyword evidence="4 7" id="KW-0863">Zinc-finger</keyword>
<feature type="region of interest" description="Disordered" evidence="8">
    <location>
        <begin position="1"/>
        <end position="22"/>
    </location>
</feature>
<feature type="compositionally biased region" description="Low complexity" evidence="8">
    <location>
        <begin position="635"/>
        <end position="669"/>
    </location>
</feature>
<dbReference type="PROSITE" id="PS50157">
    <property type="entry name" value="ZINC_FINGER_C2H2_2"/>
    <property type="match status" value="2"/>
</dbReference>
<dbReference type="EnsemblFungi" id="EJT81462">
    <property type="protein sequence ID" value="EJT81462"/>
    <property type="gene ID" value="GGTG_01441"/>
</dbReference>
<evidence type="ECO:0000256" key="7">
    <source>
        <dbReference type="PROSITE-ProRule" id="PRU00042"/>
    </source>
</evidence>
<dbReference type="FunFam" id="3.30.160.60:FF:001666">
    <property type="entry name" value="MDS1 and EVI1 complex locus"/>
    <property type="match status" value="1"/>
</dbReference>
<evidence type="ECO:0000256" key="6">
    <source>
        <dbReference type="ARBA" id="ARBA00023242"/>
    </source>
</evidence>
<keyword evidence="5" id="KW-0862">Zinc</keyword>
<evidence type="ECO:0000259" key="9">
    <source>
        <dbReference type="PROSITE" id="PS50157"/>
    </source>
</evidence>
<sequence>MASEKGPVAMEAPLATPPATQSAAAAAAAAAISAADLFASEAPRPGSLKRPREATPTSPPSAAAVVANPDLSPSKVQRLGLASRHSPAPLTGALADEEERIRKAEEARQAAGISDNPSHRVLDVLMSATMAMSRAQDVPDAPAPAAAPPTSPGLINSKPTTEVVAPAPQALPKPEPPTEASAGALPTSQPLDGTTAQVVDSPAPMDIDQRNDQPQGSFIAQPDAQTQDKNTAYSYPGILPPNVSMGAPAPPQRGMSLPMTSSQHPDAVPRSPSSKKHKCPCCDTVFTRHHNLKSHLLTHSQEKPYACDTCQMRFRRLHDLKRHSKLHTGEKPHICPKCDRKFARGDALARHAKGAGGCAGRRASMGSFGAEEYDESAVPEGDDSVMSGVLYDTGEADMTEEDRRRLSLSAGVKAQHPVASAPDGFGAHARAYPSAMARQGTTGAMTESPKALSPGSALAAQLGHEAAQANSSNQRSPSTTAQMAQAYGRRQEPGSAQGAPASTAIGSAPPSGGVNHQAATGAHSRASSGLGHSQNGGSGDNSANLFASGDDGLWAYIHSVDAKWEAMIKQLLERTAGLEAAKSALESQVLYQDTKMAQLSEEVGFLRQQLATSRNEPAMTSRRSEPDTQQLHDVQQLQSPQLQLEPPQAQPAQPVQSPQEVVAEALAKE</sequence>
<keyword evidence="12" id="KW-1185">Reference proteome</keyword>
<evidence type="ECO:0000256" key="2">
    <source>
        <dbReference type="ARBA" id="ARBA00022723"/>
    </source>
</evidence>
<feature type="region of interest" description="Disordered" evidence="8">
    <location>
        <begin position="612"/>
        <end position="669"/>
    </location>
</feature>
<reference evidence="12" key="1">
    <citation type="submission" date="2010-07" db="EMBL/GenBank/DDBJ databases">
        <title>The genome sequence of Gaeumannomyces graminis var. tritici strain R3-111a-1.</title>
        <authorList>
            <consortium name="The Broad Institute Genome Sequencing Platform"/>
            <person name="Ma L.-J."/>
            <person name="Dead R."/>
            <person name="Young S."/>
            <person name="Zeng Q."/>
            <person name="Koehrsen M."/>
            <person name="Alvarado L."/>
            <person name="Berlin A."/>
            <person name="Chapman S.B."/>
            <person name="Chen Z."/>
            <person name="Freedman E."/>
            <person name="Gellesch M."/>
            <person name="Goldberg J."/>
            <person name="Griggs A."/>
            <person name="Gujja S."/>
            <person name="Heilman E.R."/>
            <person name="Heiman D."/>
            <person name="Hepburn T."/>
            <person name="Howarth C."/>
            <person name="Jen D."/>
            <person name="Larson L."/>
            <person name="Mehta T."/>
            <person name="Neiman D."/>
            <person name="Pearson M."/>
            <person name="Roberts A."/>
            <person name="Saif S."/>
            <person name="Shea T."/>
            <person name="Shenoy N."/>
            <person name="Sisk P."/>
            <person name="Stolte C."/>
            <person name="Sykes S."/>
            <person name="Walk T."/>
            <person name="White J."/>
            <person name="Yandava C."/>
            <person name="Haas B."/>
            <person name="Nusbaum C."/>
            <person name="Birren B."/>
        </authorList>
    </citation>
    <scope>NUCLEOTIDE SEQUENCE [LARGE SCALE GENOMIC DNA]</scope>
    <source>
        <strain evidence="12">R3-111a-1</strain>
    </source>
</reference>
<evidence type="ECO:0000256" key="1">
    <source>
        <dbReference type="ARBA" id="ARBA00004123"/>
    </source>
</evidence>
<dbReference type="GeneID" id="20341899"/>
<feature type="region of interest" description="Disordered" evidence="8">
    <location>
        <begin position="437"/>
        <end position="543"/>
    </location>
</feature>
<evidence type="ECO:0000313" key="12">
    <source>
        <dbReference type="Proteomes" id="UP000006039"/>
    </source>
</evidence>
<dbReference type="PANTHER" id="PTHR23235:SF120">
    <property type="entry name" value="KRUPPEL-LIKE FACTOR 15"/>
    <property type="match status" value="1"/>
</dbReference>
<dbReference type="InterPro" id="IPR036236">
    <property type="entry name" value="Znf_C2H2_sf"/>
</dbReference>
<feature type="compositionally biased region" description="Polar residues" evidence="8">
    <location>
        <begin position="212"/>
        <end position="233"/>
    </location>
</feature>
<feature type="compositionally biased region" description="Low complexity" evidence="8">
    <location>
        <begin position="12"/>
        <end position="22"/>
    </location>
</feature>
<feature type="domain" description="C2H2-type" evidence="9">
    <location>
        <begin position="277"/>
        <end position="304"/>
    </location>
</feature>
<dbReference type="InterPro" id="IPR013087">
    <property type="entry name" value="Znf_C2H2_type"/>
</dbReference>
<reference evidence="11" key="4">
    <citation type="journal article" date="2015" name="G3 (Bethesda)">
        <title>Genome sequences of three phytopathogenic species of the Magnaporthaceae family of fungi.</title>
        <authorList>
            <person name="Okagaki L.H."/>
            <person name="Nunes C.C."/>
            <person name="Sailsbery J."/>
            <person name="Clay B."/>
            <person name="Brown D."/>
            <person name="John T."/>
            <person name="Oh Y."/>
            <person name="Young N."/>
            <person name="Fitzgerald M."/>
            <person name="Haas B.J."/>
            <person name="Zeng Q."/>
            <person name="Young S."/>
            <person name="Adiconis X."/>
            <person name="Fan L."/>
            <person name="Levin J.Z."/>
            <person name="Mitchell T.K."/>
            <person name="Okubara P.A."/>
            <person name="Farman M.L."/>
            <person name="Kohn L.M."/>
            <person name="Birren B."/>
            <person name="Ma L.-J."/>
            <person name="Dean R.A."/>
        </authorList>
    </citation>
    <scope>NUCLEOTIDE SEQUENCE</scope>
    <source>
        <strain evidence="11">R3-111a-1</strain>
    </source>
</reference>
<feature type="region of interest" description="Disordered" evidence="8">
    <location>
        <begin position="133"/>
        <end position="235"/>
    </location>
</feature>
<reference evidence="10" key="2">
    <citation type="submission" date="2010-07" db="EMBL/GenBank/DDBJ databases">
        <authorList>
            <consortium name="The Broad Institute Genome Sequencing Platform"/>
            <consortium name="Broad Institute Genome Sequencing Center for Infectious Disease"/>
            <person name="Ma L.-J."/>
            <person name="Dead R."/>
            <person name="Young S."/>
            <person name="Zeng Q."/>
            <person name="Koehrsen M."/>
            <person name="Alvarado L."/>
            <person name="Berlin A."/>
            <person name="Chapman S.B."/>
            <person name="Chen Z."/>
            <person name="Freedman E."/>
            <person name="Gellesch M."/>
            <person name="Goldberg J."/>
            <person name="Griggs A."/>
            <person name="Gujja S."/>
            <person name="Heilman E.R."/>
            <person name="Heiman D."/>
            <person name="Hepburn T."/>
            <person name="Howarth C."/>
            <person name="Jen D."/>
            <person name="Larson L."/>
            <person name="Mehta T."/>
            <person name="Neiman D."/>
            <person name="Pearson M."/>
            <person name="Roberts A."/>
            <person name="Saif S."/>
            <person name="Shea T."/>
            <person name="Shenoy N."/>
            <person name="Sisk P."/>
            <person name="Stolte C."/>
            <person name="Sykes S."/>
            <person name="Walk T."/>
            <person name="White J."/>
            <person name="Yandava C."/>
            <person name="Haas B."/>
            <person name="Nusbaum C."/>
            <person name="Birren B."/>
        </authorList>
    </citation>
    <scope>NUCLEOTIDE SEQUENCE</scope>
    <source>
        <strain evidence="10">R3-111a-1</strain>
    </source>
</reference>
<name>J3NJL1_GAET3</name>
<dbReference type="Proteomes" id="UP000006039">
    <property type="component" value="Unassembled WGS sequence"/>
</dbReference>
<feature type="domain" description="C2H2-type" evidence="9">
    <location>
        <begin position="305"/>
        <end position="332"/>
    </location>
</feature>
<reference evidence="10" key="3">
    <citation type="submission" date="2010-09" db="EMBL/GenBank/DDBJ databases">
        <title>Annotation of Gaeumannomyces graminis var. tritici R3-111a-1.</title>
        <authorList>
            <consortium name="The Broad Institute Genome Sequencing Platform"/>
            <person name="Ma L.-J."/>
            <person name="Dead R."/>
            <person name="Young S.K."/>
            <person name="Zeng Q."/>
            <person name="Gargeya S."/>
            <person name="Fitzgerald M."/>
            <person name="Haas B."/>
            <person name="Abouelleil A."/>
            <person name="Alvarado L."/>
            <person name="Arachchi H.M."/>
            <person name="Berlin A."/>
            <person name="Brown A."/>
            <person name="Chapman S.B."/>
            <person name="Chen Z."/>
            <person name="Dunbar C."/>
            <person name="Freedman E."/>
            <person name="Gearin G."/>
            <person name="Gellesch M."/>
            <person name="Goldberg J."/>
            <person name="Griggs A."/>
            <person name="Gujja S."/>
            <person name="Heiman D."/>
            <person name="Howarth C."/>
            <person name="Larson L."/>
            <person name="Lui A."/>
            <person name="MacDonald P.J.P."/>
            <person name="Mehta T."/>
            <person name="Montmayeur A."/>
            <person name="Murphy C."/>
            <person name="Neiman D."/>
            <person name="Pearson M."/>
            <person name="Priest M."/>
            <person name="Roberts A."/>
            <person name="Saif S."/>
            <person name="Shea T."/>
            <person name="Shenoy N."/>
            <person name="Sisk P."/>
            <person name="Stolte C."/>
            <person name="Sykes S."/>
            <person name="Yandava C."/>
            <person name="Wortman J."/>
            <person name="Nusbaum C."/>
            <person name="Birren B."/>
        </authorList>
    </citation>
    <scope>NUCLEOTIDE SEQUENCE</scope>
    <source>
        <strain evidence="10">R3-111a-1</strain>
    </source>
</reference>
<reference evidence="11" key="5">
    <citation type="submission" date="2018-04" db="UniProtKB">
        <authorList>
            <consortium name="EnsemblFungi"/>
        </authorList>
    </citation>
    <scope>IDENTIFICATION</scope>
    <source>
        <strain evidence="11">R3-111a-1</strain>
    </source>
</reference>
<evidence type="ECO:0000313" key="11">
    <source>
        <dbReference type="EnsemblFungi" id="EJT81462"/>
    </source>
</evidence>
<organism evidence="10">
    <name type="scientific">Gaeumannomyces tritici (strain R3-111a-1)</name>
    <name type="common">Wheat and barley take-all root rot fungus</name>
    <name type="synonym">Gaeumannomyces graminis var. tritici</name>
    <dbReference type="NCBI Taxonomy" id="644352"/>
    <lineage>
        <taxon>Eukaryota</taxon>
        <taxon>Fungi</taxon>
        <taxon>Dikarya</taxon>
        <taxon>Ascomycota</taxon>
        <taxon>Pezizomycotina</taxon>
        <taxon>Sordariomycetes</taxon>
        <taxon>Sordariomycetidae</taxon>
        <taxon>Magnaporthales</taxon>
        <taxon>Magnaporthaceae</taxon>
        <taxon>Gaeumannomyces</taxon>
    </lineage>
</organism>
<dbReference type="PANTHER" id="PTHR23235">
    <property type="entry name" value="KRUEPPEL-LIKE TRANSCRIPTION FACTOR"/>
    <property type="match status" value="1"/>
</dbReference>
<feature type="region of interest" description="Disordered" evidence="8">
    <location>
        <begin position="42"/>
        <end position="71"/>
    </location>
</feature>
<dbReference type="FunFam" id="3.30.160.60:FF:000446">
    <property type="entry name" value="Zinc finger protein"/>
    <property type="match status" value="1"/>
</dbReference>
<keyword evidence="2" id="KW-0479">Metal-binding</keyword>
<protein>
    <submittedName>
        <fullName evidence="10">Zinc finger protein 740, variant</fullName>
    </submittedName>
</protein>
<evidence type="ECO:0000256" key="3">
    <source>
        <dbReference type="ARBA" id="ARBA00022737"/>
    </source>
</evidence>
<dbReference type="RefSeq" id="XP_009217472.1">
    <property type="nucleotide sequence ID" value="XM_009219208.1"/>
</dbReference>
<feature type="compositionally biased region" description="Polar residues" evidence="8">
    <location>
        <begin position="186"/>
        <end position="198"/>
    </location>
</feature>
<dbReference type="SUPFAM" id="SSF57667">
    <property type="entry name" value="beta-beta-alpha zinc fingers"/>
    <property type="match status" value="2"/>
</dbReference>
<dbReference type="AlphaFoldDB" id="J3NJL1"/>
<feature type="compositionally biased region" description="Low complexity" evidence="8">
    <location>
        <begin position="54"/>
        <end position="67"/>
    </location>
</feature>
<dbReference type="GO" id="GO:0000978">
    <property type="term" value="F:RNA polymerase II cis-regulatory region sequence-specific DNA binding"/>
    <property type="evidence" value="ECO:0007669"/>
    <property type="project" value="TreeGrafter"/>
</dbReference>
<dbReference type="HOGENOM" id="CLU_013258_0_0_1"/>
<gene>
    <name evidence="11" type="primary">20341899</name>
    <name evidence="10" type="ORF">GGTG_01441</name>
</gene>
<dbReference type="EMBL" id="GL385395">
    <property type="protein sequence ID" value="EJT81462.1"/>
    <property type="molecule type" value="Genomic_DNA"/>
</dbReference>
<dbReference type="OrthoDB" id="8117402at2759"/>
<dbReference type="VEuPathDB" id="FungiDB:GGTG_01441"/>
<accession>J3NJL1</accession>
<comment type="subcellular location">
    <subcellularLocation>
        <location evidence="1">Nucleus</location>
    </subcellularLocation>
</comment>
<keyword evidence="6" id="KW-0539">Nucleus</keyword>
<dbReference type="GO" id="GO:0005634">
    <property type="term" value="C:nucleus"/>
    <property type="evidence" value="ECO:0007669"/>
    <property type="project" value="UniProtKB-SubCell"/>
</dbReference>